<name>A0ABS2TSF4_9ACTN</name>
<dbReference type="EMBL" id="JADKYB010000008">
    <property type="protein sequence ID" value="MBM9506267.1"/>
    <property type="molecule type" value="Genomic_DNA"/>
</dbReference>
<feature type="compositionally biased region" description="Basic and acidic residues" evidence="5">
    <location>
        <begin position="85"/>
        <end position="98"/>
    </location>
</feature>
<evidence type="ECO:0000313" key="7">
    <source>
        <dbReference type="EMBL" id="MBM9506267.1"/>
    </source>
</evidence>
<proteinExistence type="predicted"/>
<gene>
    <name evidence="7" type="ORF">ITX44_17250</name>
</gene>
<keyword evidence="4" id="KW-0411">Iron-sulfur</keyword>
<dbReference type="Pfam" id="PF09360">
    <property type="entry name" value="zf-CDGSH"/>
    <property type="match status" value="1"/>
</dbReference>
<dbReference type="Gene3D" id="3.40.5.90">
    <property type="entry name" value="CDGSH iron-sulfur domain, mitoNEET-type"/>
    <property type="match status" value="1"/>
</dbReference>
<keyword evidence="3" id="KW-0408">Iron</keyword>
<dbReference type="Proteomes" id="UP000749040">
    <property type="component" value="Unassembled WGS sequence"/>
</dbReference>
<feature type="region of interest" description="Disordered" evidence="5">
    <location>
        <begin position="44"/>
        <end position="98"/>
    </location>
</feature>
<evidence type="ECO:0000256" key="3">
    <source>
        <dbReference type="ARBA" id="ARBA00023004"/>
    </source>
</evidence>
<keyword evidence="8" id="KW-1185">Reference proteome</keyword>
<evidence type="ECO:0000256" key="5">
    <source>
        <dbReference type="SAM" id="MobiDB-lite"/>
    </source>
</evidence>
<comment type="caution">
    <text evidence="7">The sequence shown here is derived from an EMBL/GenBank/DDBJ whole genome shotgun (WGS) entry which is preliminary data.</text>
</comment>
<feature type="compositionally biased region" description="Basic and acidic residues" evidence="5">
    <location>
        <begin position="48"/>
        <end position="61"/>
    </location>
</feature>
<organism evidence="7 8">
    <name type="scientific">Actinacidiphila acididurans</name>
    <dbReference type="NCBI Taxonomy" id="2784346"/>
    <lineage>
        <taxon>Bacteria</taxon>
        <taxon>Bacillati</taxon>
        <taxon>Actinomycetota</taxon>
        <taxon>Actinomycetes</taxon>
        <taxon>Kitasatosporales</taxon>
        <taxon>Streptomycetaceae</taxon>
        <taxon>Actinacidiphila</taxon>
    </lineage>
</organism>
<evidence type="ECO:0000259" key="6">
    <source>
        <dbReference type="SMART" id="SM00704"/>
    </source>
</evidence>
<dbReference type="InterPro" id="IPR042216">
    <property type="entry name" value="MitoNEET_CISD"/>
</dbReference>
<keyword evidence="1" id="KW-0001">2Fe-2S</keyword>
<dbReference type="SMART" id="SM00704">
    <property type="entry name" value="ZnF_CDGSH"/>
    <property type="match status" value="1"/>
</dbReference>
<feature type="compositionally biased region" description="Low complexity" evidence="5">
    <location>
        <begin position="67"/>
        <end position="84"/>
    </location>
</feature>
<keyword evidence="2" id="KW-0479">Metal-binding</keyword>
<feature type="domain" description="Iron-binding zinc finger CDGSH type" evidence="6">
    <location>
        <begin position="12"/>
        <end position="56"/>
    </location>
</feature>
<sequence length="98" mass="10151">MSVDREGPLLIEGPVEVVTDDGTVAASDRFVVAVCACGLSGTYPWCDTSHRAREPRHDRHAPCPGKSAGETAAEGPTAAAGSEPPNEKGTQKDVDHPG</sequence>
<protein>
    <submittedName>
        <fullName evidence="7">CDGSH iron-sulfur domain-containing protein</fullName>
    </submittedName>
</protein>
<evidence type="ECO:0000256" key="4">
    <source>
        <dbReference type="ARBA" id="ARBA00023014"/>
    </source>
</evidence>
<evidence type="ECO:0000313" key="8">
    <source>
        <dbReference type="Proteomes" id="UP000749040"/>
    </source>
</evidence>
<accession>A0ABS2TSF4</accession>
<dbReference type="InterPro" id="IPR018967">
    <property type="entry name" value="FeS-contain_CDGSH-typ"/>
</dbReference>
<reference evidence="7 8" key="1">
    <citation type="submission" date="2021-01" db="EMBL/GenBank/DDBJ databases">
        <title>Streptomyces acididurans sp. nov., isolated from a peat swamp forest soil.</title>
        <authorList>
            <person name="Chantavorakit T."/>
            <person name="Duangmal K."/>
        </authorList>
    </citation>
    <scope>NUCLEOTIDE SEQUENCE [LARGE SCALE GENOMIC DNA]</scope>
    <source>
        <strain evidence="7 8">KK5PA1</strain>
    </source>
</reference>
<evidence type="ECO:0000256" key="2">
    <source>
        <dbReference type="ARBA" id="ARBA00022723"/>
    </source>
</evidence>
<evidence type="ECO:0000256" key="1">
    <source>
        <dbReference type="ARBA" id="ARBA00022714"/>
    </source>
</evidence>